<evidence type="ECO:0000256" key="1">
    <source>
        <dbReference type="ARBA" id="ARBA00004240"/>
    </source>
</evidence>
<gene>
    <name evidence="6" type="ORF">DSM107014_04770</name>
</gene>
<dbReference type="SMART" id="SM00271">
    <property type="entry name" value="DnaJ"/>
    <property type="match status" value="1"/>
</dbReference>
<dbReference type="Gene3D" id="1.10.287.110">
    <property type="entry name" value="DnaJ domain"/>
    <property type="match status" value="1"/>
</dbReference>
<dbReference type="InterPro" id="IPR001623">
    <property type="entry name" value="DnaJ_domain"/>
</dbReference>
<dbReference type="GO" id="GO:0051087">
    <property type="term" value="F:protein-folding chaperone binding"/>
    <property type="evidence" value="ECO:0007669"/>
    <property type="project" value="TreeGrafter"/>
</dbReference>
<proteinExistence type="predicted"/>
<dbReference type="Pfam" id="PF00226">
    <property type="entry name" value="DnaJ"/>
    <property type="match status" value="1"/>
</dbReference>
<keyword evidence="2" id="KW-0732">Signal</keyword>
<reference evidence="6" key="1">
    <citation type="submission" date="2021-02" db="EMBL/GenBank/DDBJ databases">
        <title>Metagenome analyses of Stigonema ocellatum DSM 106950, Chlorogloea purpurea SAG 13.99 and Gomphosphaeria aponina DSM 107014.</title>
        <authorList>
            <person name="Marter P."/>
            <person name="Huang S."/>
        </authorList>
    </citation>
    <scope>NUCLEOTIDE SEQUENCE</scope>
    <source>
        <strain evidence="6">JP213</strain>
    </source>
</reference>
<dbReference type="CDD" id="cd06257">
    <property type="entry name" value="DnaJ"/>
    <property type="match status" value="1"/>
</dbReference>
<feature type="domain" description="J" evidence="5">
    <location>
        <begin position="16"/>
        <end position="82"/>
    </location>
</feature>
<evidence type="ECO:0000313" key="7">
    <source>
        <dbReference type="Proteomes" id="UP000767446"/>
    </source>
</evidence>
<dbReference type="Gene3D" id="1.25.40.10">
    <property type="entry name" value="Tetratricopeptide repeat domain"/>
    <property type="match status" value="1"/>
</dbReference>
<evidence type="ECO:0000256" key="4">
    <source>
        <dbReference type="SAM" id="MobiDB-lite"/>
    </source>
</evidence>
<feature type="compositionally biased region" description="Polar residues" evidence="4">
    <location>
        <begin position="293"/>
        <end position="305"/>
    </location>
</feature>
<dbReference type="EMBL" id="JADQBC010000023">
    <property type="protein sequence ID" value="MBR8827208.1"/>
    <property type="molecule type" value="Genomic_DNA"/>
</dbReference>
<feature type="region of interest" description="Disordered" evidence="4">
    <location>
        <begin position="287"/>
        <end position="316"/>
    </location>
</feature>
<evidence type="ECO:0000259" key="5">
    <source>
        <dbReference type="PROSITE" id="PS50076"/>
    </source>
</evidence>
<protein>
    <submittedName>
        <fullName evidence="6">DnaJ domain-containing protein</fullName>
    </submittedName>
</protein>
<dbReference type="GO" id="GO:0051787">
    <property type="term" value="F:misfolded protein binding"/>
    <property type="evidence" value="ECO:0007669"/>
    <property type="project" value="TreeGrafter"/>
</dbReference>
<dbReference type="InterPro" id="IPR036869">
    <property type="entry name" value="J_dom_sf"/>
</dbReference>
<keyword evidence="3" id="KW-0256">Endoplasmic reticulum</keyword>
<evidence type="ECO:0000256" key="2">
    <source>
        <dbReference type="ARBA" id="ARBA00022729"/>
    </source>
</evidence>
<dbReference type="InterPro" id="IPR011990">
    <property type="entry name" value="TPR-like_helical_dom_sf"/>
</dbReference>
<dbReference type="SUPFAM" id="SSF46565">
    <property type="entry name" value="Chaperone J-domain"/>
    <property type="match status" value="1"/>
</dbReference>
<dbReference type="PANTHER" id="PTHR44140:SF2">
    <property type="entry name" value="LD25575P"/>
    <property type="match status" value="1"/>
</dbReference>
<dbReference type="InterPro" id="IPR051727">
    <property type="entry name" value="DnaJ_C3_Co-chaperones"/>
</dbReference>
<comment type="subcellular location">
    <subcellularLocation>
        <location evidence="1">Endoplasmic reticulum</location>
    </subcellularLocation>
</comment>
<dbReference type="PROSITE" id="PS50076">
    <property type="entry name" value="DNAJ_2"/>
    <property type="match status" value="1"/>
</dbReference>
<evidence type="ECO:0000313" key="6">
    <source>
        <dbReference type="EMBL" id="MBR8827208.1"/>
    </source>
</evidence>
<name>A0A941GUE0_9CHRO</name>
<dbReference type="PANTHER" id="PTHR44140">
    <property type="entry name" value="LD25575P"/>
    <property type="match status" value="1"/>
</dbReference>
<comment type="caution">
    <text evidence="6">The sequence shown here is derived from an EMBL/GenBank/DDBJ whole genome shotgun (WGS) entry which is preliminary data.</text>
</comment>
<accession>A0A941GUE0</accession>
<dbReference type="Proteomes" id="UP000767446">
    <property type="component" value="Unassembled WGS sequence"/>
</dbReference>
<organism evidence="6 7">
    <name type="scientific">Gomphosphaeria aponina SAG 52.96 = DSM 107014</name>
    <dbReference type="NCBI Taxonomy" id="1521640"/>
    <lineage>
        <taxon>Bacteria</taxon>
        <taxon>Bacillati</taxon>
        <taxon>Cyanobacteriota</taxon>
        <taxon>Cyanophyceae</taxon>
        <taxon>Oscillatoriophycideae</taxon>
        <taxon>Chroococcales</taxon>
        <taxon>Gomphosphaeriaceae</taxon>
        <taxon>Gomphosphaeria</taxon>
    </lineage>
</organism>
<evidence type="ECO:0000256" key="3">
    <source>
        <dbReference type="ARBA" id="ARBA00022824"/>
    </source>
</evidence>
<dbReference type="SUPFAM" id="SSF48452">
    <property type="entry name" value="TPR-like"/>
    <property type="match status" value="1"/>
</dbReference>
<sequence length="331" mass="38052">MYAKIKQGLFNHDFIDHYAILGVPIDANAQQIRQRYLKIARQLHPDTYIPENQEENEKKKQASQILSKLVNPAYKELYNADSRRENQLLLSETARRLVAEKTEMPRESEAYQKLTKAGPRINDIYGKLVESLALKQYESLDITLKIIGQISEINKLYLFLKEQEGKEIEWKKPEPVKVAKVEQSGEDTRIQVTPEEEAESVTIESDVEVHMRRAREYLEKNIIRGAINELQQGKKLEPNNSSIHALIGLAYLREKQMAVAKIHLKKAKELNNQDPVVREVYEEYKKMRWGSNPEKTGSKSSANGKSSEKPSAKSDQTTVFGIKLPFFGKKK</sequence>
<dbReference type="AlphaFoldDB" id="A0A941GUE0"/>
<dbReference type="GO" id="GO:0034975">
    <property type="term" value="P:protein folding in endoplasmic reticulum"/>
    <property type="evidence" value="ECO:0007669"/>
    <property type="project" value="TreeGrafter"/>
</dbReference>